<feature type="transmembrane region" description="Helical" evidence="1">
    <location>
        <begin position="20"/>
        <end position="40"/>
    </location>
</feature>
<evidence type="ECO:0008006" key="4">
    <source>
        <dbReference type="Google" id="ProtNLM"/>
    </source>
</evidence>
<keyword evidence="1" id="KW-1133">Transmembrane helix</keyword>
<dbReference type="STRING" id="1797711.A2870_03450"/>
<accession>A0A1F5G5R0</accession>
<evidence type="ECO:0000313" key="3">
    <source>
        <dbReference type="Proteomes" id="UP000179102"/>
    </source>
</evidence>
<dbReference type="AlphaFoldDB" id="A0A1F5G5R0"/>
<reference evidence="2 3" key="1">
    <citation type="journal article" date="2016" name="Nat. Commun.">
        <title>Thousands of microbial genomes shed light on interconnected biogeochemical processes in an aquifer system.</title>
        <authorList>
            <person name="Anantharaman K."/>
            <person name="Brown C.T."/>
            <person name="Hug L.A."/>
            <person name="Sharon I."/>
            <person name="Castelle C.J."/>
            <person name="Probst A.J."/>
            <person name="Thomas B.C."/>
            <person name="Singh A."/>
            <person name="Wilkins M.J."/>
            <person name="Karaoz U."/>
            <person name="Brodie E.L."/>
            <person name="Williams K.H."/>
            <person name="Hubbard S.S."/>
            <person name="Banfield J.F."/>
        </authorList>
    </citation>
    <scope>NUCLEOTIDE SEQUENCE [LARGE SCALE GENOMIC DNA]</scope>
</reference>
<protein>
    <recommendedName>
        <fullName evidence="4">LytR/CpsA/Psr regulator C-terminal domain-containing protein</fullName>
    </recommendedName>
</protein>
<comment type="caution">
    <text evidence="2">The sequence shown here is derived from an EMBL/GenBank/DDBJ whole genome shotgun (WGS) entry which is preliminary data.</text>
</comment>
<name>A0A1F5G5R0_9BACT</name>
<evidence type="ECO:0000313" key="2">
    <source>
        <dbReference type="EMBL" id="OGD87178.1"/>
    </source>
</evidence>
<proteinExistence type="predicted"/>
<organism evidence="2 3">
    <name type="scientific">Candidatus Curtissbacteria bacterium RIFCSPHIGHO2_01_FULL_41_11</name>
    <dbReference type="NCBI Taxonomy" id="1797711"/>
    <lineage>
        <taxon>Bacteria</taxon>
        <taxon>Candidatus Curtissiibacteriota</taxon>
    </lineage>
</organism>
<gene>
    <name evidence="2" type="ORF">A2870_03450</name>
</gene>
<dbReference type="Proteomes" id="UP000179102">
    <property type="component" value="Unassembled WGS sequence"/>
</dbReference>
<sequence>MTDYSKKRTAAGNQESLSKWHNFLAVFVLVTLIFALISGIGKTITLGRILGTSRWDGISSISAIQNTNPPTVLIWQSYPKRLVVVKLDPDVNVPTGNIDEPVGSLKSLFENATGDQMRAIVLSNIHIPITNYLFWETDKDIGEEKFKDDFKSFASFVTPFKIIFGETEEGLKTDFAQKDLIKLWWQSKSLSLGEIEFIDTGNMTEDIVLPRGQKVKGIDEYSVQALLSKYMENRKILEGKEKIVIENASGVAGAGKLASDLVGAVGATVSSVEVAPVPIDKSSVRAEKSYTSVYLAKVFDCDITSGLNEDRDMVKIIVGRDFADRFLL</sequence>
<evidence type="ECO:0000256" key="1">
    <source>
        <dbReference type="SAM" id="Phobius"/>
    </source>
</evidence>
<keyword evidence="1" id="KW-0472">Membrane</keyword>
<keyword evidence="1" id="KW-0812">Transmembrane</keyword>
<dbReference type="EMBL" id="MFAZ01000018">
    <property type="protein sequence ID" value="OGD87178.1"/>
    <property type="molecule type" value="Genomic_DNA"/>
</dbReference>